<dbReference type="Proteomes" id="UP000254889">
    <property type="component" value="Chromosome"/>
</dbReference>
<proteinExistence type="inferred from homology"/>
<evidence type="ECO:0000256" key="1">
    <source>
        <dbReference type="ARBA" id="ARBA00004752"/>
    </source>
</evidence>
<name>A0A346A4M7_9HYPH</name>
<dbReference type="Pfam" id="PF03734">
    <property type="entry name" value="YkuD"/>
    <property type="match status" value="1"/>
</dbReference>
<dbReference type="InterPro" id="IPR038063">
    <property type="entry name" value="Transpep_catalytic_dom"/>
</dbReference>
<dbReference type="PROSITE" id="PS52029">
    <property type="entry name" value="LD_TPASE"/>
    <property type="match status" value="1"/>
</dbReference>
<protein>
    <submittedName>
        <fullName evidence="11">L,D-transpeptidase</fullName>
    </submittedName>
</protein>
<dbReference type="InterPro" id="IPR050979">
    <property type="entry name" value="LD-transpeptidase"/>
</dbReference>
<dbReference type="PANTHER" id="PTHR30582:SF24">
    <property type="entry name" value="L,D-TRANSPEPTIDASE ERFK_SRFK-RELATED"/>
    <property type="match status" value="1"/>
</dbReference>
<evidence type="ECO:0000256" key="2">
    <source>
        <dbReference type="ARBA" id="ARBA00005992"/>
    </source>
</evidence>
<keyword evidence="8 9" id="KW-0961">Cell wall biogenesis/degradation</keyword>
<dbReference type="InterPro" id="IPR005490">
    <property type="entry name" value="LD_TPept_cat_dom"/>
</dbReference>
<evidence type="ECO:0000256" key="3">
    <source>
        <dbReference type="ARBA" id="ARBA00022676"/>
    </source>
</evidence>
<feature type="active site" description="Nucleophile" evidence="9">
    <location>
        <position position="132"/>
    </location>
</feature>
<keyword evidence="12" id="KW-1185">Reference proteome</keyword>
<keyword evidence="6 9" id="KW-0133">Cell shape</keyword>
<evidence type="ECO:0000313" key="12">
    <source>
        <dbReference type="Proteomes" id="UP000254889"/>
    </source>
</evidence>
<dbReference type="Gene3D" id="2.40.440.10">
    <property type="entry name" value="L,D-transpeptidase catalytic domain-like"/>
    <property type="match status" value="1"/>
</dbReference>
<keyword evidence="5" id="KW-0378">Hydrolase</keyword>
<keyword evidence="7 9" id="KW-0573">Peptidoglycan synthesis</keyword>
<dbReference type="GO" id="GO:0018104">
    <property type="term" value="P:peptidoglycan-protein cross-linking"/>
    <property type="evidence" value="ECO:0007669"/>
    <property type="project" value="TreeGrafter"/>
</dbReference>
<reference evidence="11 12" key="1">
    <citation type="submission" date="2018-07" db="EMBL/GenBank/DDBJ databases">
        <authorList>
            <person name="Quirk P.G."/>
            <person name="Krulwich T.A."/>
        </authorList>
    </citation>
    <scope>NUCLEOTIDE SEQUENCE [LARGE SCALE GENOMIC DNA]</scope>
    <source>
        <strain evidence="11 12">CC-BB4</strain>
    </source>
</reference>
<dbReference type="AlphaFoldDB" id="A0A346A4M7"/>
<dbReference type="KEGG" id="ptaw:DW352_19360"/>
<evidence type="ECO:0000256" key="4">
    <source>
        <dbReference type="ARBA" id="ARBA00022679"/>
    </source>
</evidence>
<keyword evidence="3" id="KW-0328">Glycosyltransferase</keyword>
<dbReference type="GO" id="GO:0008360">
    <property type="term" value="P:regulation of cell shape"/>
    <property type="evidence" value="ECO:0007669"/>
    <property type="project" value="UniProtKB-UniRule"/>
</dbReference>
<dbReference type="FunFam" id="2.40.440.10:FF:000002">
    <property type="entry name" value="L,D-transpeptidase ErfK/SrfK"/>
    <property type="match status" value="1"/>
</dbReference>
<dbReference type="GO" id="GO:0005576">
    <property type="term" value="C:extracellular region"/>
    <property type="evidence" value="ECO:0007669"/>
    <property type="project" value="TreeGrafter"/>
</dbReference>
<evidence type="ECO:0000256" key="5">
    <source>
        <dbReference type="ARBA" id="ARBA00022801"/>
    </source>
</evidence>
<dbReference type="PANTHER" id="PTHR30582">
    <property type="entry name" value="L,D-TRANSPEPTIDASE"/>
    <property type="match status" value="1"/>
</dbReference>
<comment type="similarity">
    <text evidence="2">Belongs to the YkuD family.</text>
</comment>
<keyword evidence="4" id="KW-0808">Transferase</keyword>
<gene>
    <name evidence="11" type="ORF">DW352_19360</name>
</gene>
<dbReference type="GO" id="GO:0071972">
    <property type="term" value="F:peptidoglycan L,D-transpeptidase activity"/>
    <property type="evidence" value="ECO:0007669"/>
    <property type="project" value="TreeGrafter"/>
</dbReference>
<dbReference type="GO" id="GO:0071555">
    <property type="term" value="P:cell wall organization"/>
    <property type="evidence" value="ECO:0007669"/>
    <property type="project" value="UniProtKB-UniRule"/>
</dbReference>
<feature type="active site" description="Proton donor/acceptor" evidence="9">
    <location>
        <position position="116"/>
    </location>
</feature>
<sequence>MWALVAAAIAHASPRDVVAFSGFAPGTIVVKTNERRLYFVLDPYHAMRFPVGVGKAGKSWTGIARVEGKFIRPAWSPPDEIRRDKPNLPEVIPGGSRHNPMGAAALTLRGGEYAIHGTNNPQSIGGFVSYGCIRMHNRDIVALYDMVQVGTPVIVER</sequence>
<dbReference type="CDD" id="cd16913">
    <property type="entry name" value="YkuD_like"/>
    <property type="match status" value="1"/>
</dbReference>
<dbReference type="OrthoDB" id="9813664at2"/>
<accession>A0A346A4M7</accession>
<evidence type="ECO:0000259" key="10">
    <source>
        <dbReference type="PROSITE" id="PS52029"/>
    </source>
</evidence>
<evidence type="ECO:0000256" key="8">
    <source>
        <dbReference type="ARBA" id="ARBA00023316"/>
    </source>
</evidence>
<dbReference type="UniPathway" id="UPA00219"/>
<evidence type="ECO:0000313" key="11">
    <source>
        <dbReference type="EMBL" id="AXK84124.1"/>
    </source>
</evidence>
<dbReference type="SUPFAM" id="SSF141523">
    <property type="entry name" value="L,D-transpeptidase catalytic domain-like"/>
    <property type="match status" value="1"/>
</dbReference>
<evidence type="ECO:0000256" key="9">
    <source>
        <dbReference type="PROSITE-ProRule" id="PRU01373"/>
    </source>
</evidence>
<dbReference type="GO" id="GO:0016757">
    <property type="term" value="F:glycosyltransferase activity"/>
    <property type="evidence" value="ECO:0007669"/>
    <property type="project" value="UniProtKB-KW"/>
</dbReference>
<feature type="domain" description="L,D-TPase catalytic" evidence="10">
    <location>
        <begin position="26"/>
        <end position="156"/>
    </location>
</feature>
<dbReference type="RefSeq" id="WP_115694503.1">
    <property type="nucleotide sequence ID" value="NZ_CP031417.1"/>
</dbReference>
<comment type="pathway">
    <text evidence="1 9">Cell wall biogenesis; peptidoglycan biosynthesis.</text>
</comment>
<organism evidence="11 12">
    <name type="scientific">Pseudolabrys taiwanensis</name>
    <dbReference type="NCBI Taxonomy" id="331696"/>
    <lineage>
        <taxon>Bacteria</taxon>
        <taxon>Pseudomonadati</taxon>
        <taxon>Pseudomonadota</taxon>
        <taxon>Alphaproteobacteria</taxon>
        <taxon>Hyphomicrobiales</taxon>
        <taxon>Xanthobacteraceae</taxon>
        <taxon>Pseudolabrys</taxon>
    </lineage>
</organism>
<dbReference type="EMBL" id="CP031417">
    <property type="protein sequence ID" value="AXK84124.1"/>
    <property type="molecule type" value="Genomic_DNA"/>
</dbReference>
<evidence type="ECO:0000256" key="6">
    <source>
        <dbReference type="ARBA" id="ARBA00022960"/>
    </source>
</evidence>
<evidence type="ECO:0000256" key="7">
    <source>
        <dbReference type="ARBA" id="ARBA00022984"/>
    </source>
</evidence>